<dbReference type="HOGENOM" id="CLU_2271176_0_0_2"/>
<dbReference type="eggNOG" id="arCOG05854">
    <property type="taxonomic scope" value="Archaea"/>
</dbReference>
<evidence type="ECO:0000313" key="2">
    <source>
        <dbReference type="EMBL" id="ACJ15935.1"/>
    </source>
</evidence>
<dbReference type="GeneID" id="7016745"/>
<organism evidence="2 3">
    <name type="scientific">Thermococcus onnurineus (strain NA1)</name>
    <dbReference type="NCBI Taxonomy" id="523850"/>
    <lineage>
        <taxon>Archaea</taxon>
        <taxon>Methanobacteriati</taxon>
        <taxon>Methanobacteriota</taxon>
        <taxon>Thermococci</taxon>
        <taxon>Thermococcales</taxon>
        <taxon>Thermococcaceae</taxon>
        <taxon>Thermococcus</taxon>
    </lineage>
</organism>
<dbReference type="EvolutionaryTrace" id="B6YTZ3"/>
<dbReference type="PDBsum" id="3UEB"/>
<evidence type="ECO:0000313" key="3">
    <source>
        <dbReference type="Proteomes" id="UP000002727"/>
    </source>
</evidence>
<dbReference type="RefSeq" id="WP_012571407.1">
    <property type="nucleotide sequence ID" value="NC_011529.1"/>
</dbReference>
<dbReference type="AlphaFoldDB" id="B6YTZ3"/>
<reference evidence="2 3" key="1">
    <citation type="journal article" date="2008" name="J. Bacteriol.">
        <title>The complete genome sequence of Thermococcus onnurineus NA1 reveals a mixed heterotrophic and carboxydotrophic metabolism.</title>
        <authorList>
            <person name="Lee H.S."/>
            <person name="Kang S.G."/>
            <person name="Bae S.S."/>
            <person name="Lim J.K."/>
            <person name="Cho Y."/>
            <person name="Kim Y.J."/>
            <person name="Jeon J.H."/>
            <person name="Cha S.S."/>
            <person name="Kwon K.K."/>
            <person name="Kim H.T."/>
            <person name="Park C.J."/>
            <person name="Lee H.W."/>
            <person name="Kim S.I."/>
            <person name="Chun J."/>
            <person name="Colwell R.R."/>
            <person name="Kim S.J."/>
            <person name="Lee J.H."/>
        </authorList>
    </citation>
    <scope>NUCLEOTIDE SEQUENCE [LARGE SCALE GENOMIC DNA]</scope>
    <source>
        <strain evidence="2 3">NA1</strain>
    </source>
</reference>
<dbReference type="SMR" id="B6YTZ3"/>
<accession>B6YTZ3</accession>
<dbReference type="PDB" id="3UEB">
    <property type="method" value="X-ray"/>
    <property type="resolution" value="1.98 A"/>
    <property type="chains" value="A/B/C/D/E/F=1-110"/>
</dbReference>
<evidence type="ECO:0008006" key="5">
    <source>
        <dbReference type="Google" id="ProtNLM"/>
    </source>
</evidence>
<dbReference type="KEGG" id="ton:TON_0450"/>
<dbReference type="InterPro" id="IPR035954">
    <property type="entry name" value="MTH677-like_sf"/>
</dbReference>
<dbReference type="Gene3D" id="3.30.300.100">
    <property type="entry name" value="MTH677-like"/>
    <property type="match status" value="1"/>
</dbReference>
<protein>
    <recommendedName>
        <fullName evidence="5">DUF3194 domain-containing protein</fullName>
    </recommendedName>
</protein>
<dbReference type="EMBL" id="CP000855">
    <property type="protein sequence ID" value="ACJ15935.1"/>
    <property type="molecule type" value="Genomic_DNA"/>
</dbReference>
<dbReference type="OrthoDB" id="85298at2157"/>
<name>B6YTZ3_THEON</name>
<dbReference type="STRING" id="523850.TON_0450"/>
<proteinExistence type="evidence at protein level"/>
<keyword evidence="4" id="KW-0002">3D-structure</keyword>
<dbReference type="Proteomes" id="UP000002727">
    <property type="component" value="Chromosome"/>
</dbReference>
<dbReference type="PATRIC" id="fig|523850.10.peg.452"/>
<dbReference type="InterPro" id="IPR024502">
    <property type="entry name" value="DUF3194"/>
</dbReference>
<sequence length="110" mass="12811">MDKGSSGKRVIHIGLPELSEEQLIEIGELAQETIIDYVFDHLTRSEVKDIEVTMRINREETLDLEIEVYLEVPIFVKVDVDKLIDEAVERAYEIVERKLREIANERENQA</sequence>
<dbReference type="SUPFAM" id="SSF110783">
    <property type="entry name" value="Hypothetical protein MTH677"/>
    <property type="match status" value="1"/>
</dbReference>
<comment type="similarity">
    <text evidence="1">Belongs to the UPF0440 family.</text>
</comment>
<reference evidence="4" key="2">
    <citation type="submission" date="2011-10" db="PDB data bank">
        <title>Crystal structure of an Euryarchaeota-specific protein, TON_0450 from Thermococcus onnurineus NA1.</title>
        <authorList>
            <person name="Kang H.A."/>
            <person name="Ku B."/>
            <person name="Doung M."/>
            <person name="Oh B.H."/>
        </authorList>
    </citation>
    <scope>X-RAY CRYSTALLOGRAPHY (1.98 ANGSTROMS)</scope>
</reference>
<dbReference type="Pfam" id="PF11419">
    <property type="entry name" value="DUF3194"/>
    <property type="match status" value="1"/>
</dbReference>
<gene>
    <name evidence="2" type="ordered locus">TON_0450</name>
</gene>
<keyword evidence="3" id="KW-1185">Reference proteome</keyword>
<evidence type="ECO:0007829" key="4">
    <source>
        <dbReference type="PDB" id="3UEB"/>
    </source>
</evidence>
<evidence type="ECO:0000256" key="1">
    <source>
        <dbReference type="ARBA" id="ARBA00008515"/>
    </source>
</evidence>